<sequence>MQSATTTVTVAVLAMLAASPASARPSVYTMTCAQAQAFVKQRAAVVANTGPQTFQRFVTDQRGCDRQQVAWPAYDRTRDNPQCLIGMKCIDAPEAIGDPR</sequence>
<organism evidence="2 3">
    <name type="scientific">Roseibium aggregatum</name>
    <dbReference type="NCBI Taxonomy" id="187304"/>
    <lineage>
        <taxon>Bacteria</taxon>
        <taxon>Pseudomonadati</taxon>
        <taxon>Pseudomonadota</taxon>
        <taxon>Alphaproteobacteria</taxon>
        <taxon>Hyphomicrobiales</taxon>
        <taxon>Stappiaceae</taxon>
        <taxon>Roseibium</taxon>
    </lineage>
</organism>
<dbReference type="Proteomes" id="UP000598467">
    <property type="component" value="Unassembled WGS sequence"/>
</dbReference>
<evidence type="ECO:0000313" key="2">
    <source>
        <dbReference type="EMBL" id="MBD1545255.1"/>
    </source>
</evidence>
<gene>
    <name evidence="2" type="ORF">HK439_03205</name>
</gene>
<proteinExistence type="predicted"/>
<keyword evidence="1" id="KW-0732">Signal</keyword>
<comment type="caution">
    <text evidence="2">The sequence shown here is derived from an EMBL/GenBank/DDBJ whole genome shotgun (WGS) entry which is preliminary data.</text>
</comment>
<evidence type="ECO:0000256" key="1">
    <source>
        <dbReference type="SAM" id="SignalP"/>
    </source>
</evidence>
<feature type="signal peptide" evidence="1">
    <location>
        <begin position="1"/>
        <end position="23"/>
    </location>
</feature>
<protein>
    <submittedName>
        <fullName evidence="2">Uncharacterized protein</fullName>
    </submittedName>
</protein>
<accession>A0A926NX42</accession>
<dbReference type="RefSeq" id="WP_190289920.1">
    <property type="nucleotide sequence ID" value="NZ_JABFCZ010000003.1"/>
</dbReference>
<reference evidence="2" key="1">
    <citation type="submission" date="2020-05" db="EMBL/GenBank/DDBJ databases">
        <title>Identification of trans-AT polyketide cluster in two marine bacteria, producers of a novel glutaramide-containing polyketide sesbanimide D and analogs.</title>
        <authorList>
            <person name="Kacar D."/>
            <person name="Rodriguez P."/>
            <person name="Canedo L."/>
            <person name="Gonzalez E."/>
            <person name="Galan B."/>
            <person name="De La Calle F."/>
            <person name="Garcia J.L."/>
        </authorList>
    </citation>
    <scope>NUCLEOTIDE SEQUENCE</scope>
    <source>
        <strain evidence="2">PHM038</strain>
    </source>
</reference>
<feature type="chain" id="PRO_5036789534" evidence="1">
    <location>
        <begin position="24"/>
        <end position="100"/>
    </location>
</feature>
<dbReference type="AlphaFoldDB" id="A0A926NX42"/>
<evidence type="ECO:0000313" key="3">
    <source>
        <dbReference type="Proteomes" id="UP000598467"/>
    </source>
</evidence>
<dbReference type="EMBL" id="JABFCZ010000003">
    <property type="protein sequence ID" value="MBD1545255.1"/>
    <property type="molecule type" value="Genomic_DNA"/>
</dbReference>
<name>A0A926NX42_9HYPH</name>